<gene>
    <name evidence="1" type="ORF">RBSWK_02199</name>
</gene>
<dbReference type="PATRIC" id="fig|993516.3.peg.2344"/>
<protein>
    <submittedName>
        <fullName evidence="1">Uncharacterized protein</fullName>
    </submittedName>
</protein>
<dbReference type="EMBL" id="AMWG01000043">
    <property type="protein sequence ID" value="ELP34063.1"/>
    <property type="molecule type" value="Genomic_DNA"/>
</dbReference>
<comment type="caution">
    <text evidence="1">The sequence shown here is derived from an EMBL/GenBank/DDBJ whole genome shotgun (WGS) entry which is preliminary data.</text>
</comment>
<evidence type="ECO:0000313" key="2">
    <source>
        <dbReference type="Proteomes" id="UP000010959"/>
    </source>
</evidence>
<sequence length="70" mass="7871">MIDAYELELSADEPPLEIPEKIIRVPTLRVVAIHEDEGARDEELWGSVWVQLIFQLCAECGCVVVSNQCT</sequence>
<evidence type="ECO:0000313" key="1">
    <source>
        <dbReference type="EMBL" id="ELP34063.1"/>
    </source>
</evidence>
<dbReference type="Proteomes" id="UP000010959">
    <property type="component" value="Unassembled WGS sequence"/>
</dbReference>
<reference evidence="1 2" key="1">
    <citation type="journal article" date="2013" name="Mar. Genomics">
        <title>Expression of sulfatases in Rhodopirellula baltica and the diversity of sulfatases in the genus Rhodopirellula.</title>
        <authorList>
            <person name="Wegner C.E."/>
            <person name="Richter-Heitmann T."/>
            <person name="Klindworth A."/>
            <person name="Klockow C."/>
            <person name="Richter M."/>
            <person name="Achstetter T."/>
            <person name="Glockner F.O."/>
            <person name="Harder J."/>
        </authorList>
    </citation>
    <scope>NUCLEOTIDE SEQUENCE [LARGE SCALE GENOMIC DNA]</scope>
    <source>
        <strain evidence="1 2">SWK14</strain>
    </source>
</reference>
<proteinExistence type="predicted"/>
<dbReference type="AlphaFoldDB" id="L7CJ89"/>
<name>L7CJ89_RHOBT</name>
<accession>L7CJ89</accession>
<organism evidence="1 2">
    <name type="scientific">Rhodopirellula baltica SWK14</name>
    <dbReference type="NCBI Taxonomy" id="993516"/>
    <lineage>
        <taxon>Bacteria</taxon>
        <taxon>Pseudomonadati</taxon>
        <taxon>Planctomycetota</taxon>
        <taxon>Planctomycetia</taxon>
        <taxon>Pirellulales</taxon>
        <taxon>Pirellulaceae</taxon>
        <taxon>Rhodopirellula</taxon>
    </lineage>
</organism>